<feature type="region of interest" description="Disordered" evidence="1">
    <location>
        <begin position="1"/>
        <end position="20"/>
    </location>
</feature>
<dbReference type="InterPro" id="IPR058412">
    <property type="entry name" value="DUF8099"/>
</dbReference>
<keyword evidence="3" id="KW-1185">Reference proteome</keyword>
<gene>
    <name evidence="2" type="ORF">ACFQE1_13405</name>
</gene>
<accession>A0ABD5S175</accession>
<protein>
    <submittedName>
        <fullName evidence="2">Uncharacterized protein</fullName>
    </submittedName>
</protein>
<evidence type="ECO:0000313" key="2">
    <source>
        <dbReference type="EMBL" id="MFC6725346.1"/>
    </source>
</evidence>
<evidence type="ECO:0000256" key="1">
    <source>
        <dbReference type="SAM" id="MobiDB-lite"/>
    </source>
</evidence>
<reference evidence="2 3" key="1">
    <citation type="journal article" date="2019" name="Int. J. Syst. Evol. Microbiol.">
        <title>The Global Catalogue of Microorganisms (GCM) 10K type strain sequencing project: providing services to taxonomists for standard genome sequencing and annotation.</title>
        <authorList>
            <consortium name="The Broad Institute Genomics Platform"/>
            <consortium name="The Broad Institute Genome Sequencing Center for Infectious Disease"/>
            <person name="Wu L."/>
            <person name="Ma J."/>
        </authorList>
    </citation>
    <scope>NUCLEOTIDE SEQUENCE [LARGE SCALE GENOMIC DNA]</scope>
    <source>
        <strain evidence="2 3">NBRC 111368</strain>
    </source>
</reference>
<dbReference type="Proteomes" id="UP001596328">
    <property type="component" value="Unassembled WGS sequence"/>
</dbReference>
<dbReference type="Pfam" id="PF26401">
    <property type="entry name" value="DUF8099"/>
    <property type="match status" value="1"/>
</dbReference>
<organism evidence="2 3">
    <name type="scientific">Halobium palmae</name>
    <dbReference type="NCBI Taxonomy" id="1776492"/>
    <lineage>
        <taxon>Archaea</taxon>
        <taxon>Methanobacteriati</taxon>
        <taxon>Methanobacteriota</taxon>
        <taxon>Stenosarchaea group</taxon>
        <taxon>Halobacteria</taxon>
        <taxon>Halobacteriales</taxon>
        <taxon>Haloferacaceae</taxon>
        <taxon>Halobium</taxon>
    </lineage>
</organism>
<feature type="region of interest" description="Disordered" evidence="1">
    <location>
        <begin position="56"/>
        <end position="82"/>
    </location>
</feature>
<sequence length="82" mass="8536">MDSDSPIASRTAGQPTLASGNGTLFTAMRAFKSEFGDFVGATDWLAPAVASRGVLGAGSEAVPERSHSYRRSAGGDGRYRRA</sequence>
<dbReference type="AlphaFoldDB" id="A0ABD5S175"/>
<name>A0ABD5S175_9EURY</name>
<dbReference type="EMBL" id="JBHSWU010000484">
    <property type="protein sequence ID" value="MFC6725346.1"/>
    <property type="molecule type" value="Genomic_DNA"/>
</dbReference>
<proteinExistence type="predicted"/>
<comment type="caution">
    <text evidence="2">The sequence shown here is derived from an EMBL/GenBank/DDBJ whole genome shotgun (WGS) entry which is preliminary data.</text>
</comment>
<evidence type="ECO:0000313" key="3">
    <source>
        <dbReference type="Proteomes" id="UP001596328"/>
    </source>
</evidence>